<sequence length="72" mass="8258">MGSSKEHHVAWEKYKKMFGEYPPVFGYEEEDIPPAIIKALETKKPMPGMHEIIEKELGITDEDRKDGKGIIL</sequence>
<accession>A0A382ZQ40</accession>
<reference evidence="1" key="1">
    <citation type="submission" date="2018-05" db="EMBL/GenBank/DDBJ databases">
        <authorList>
            <person name="Lanie J.A."/>
            <person name="Ng W.-L."/>
            <person name="Kazmierczak K.M."/>
            <person name="Andrzejewski T.M."/>
            <person name="Davidsen T.M."/>
            <person name="Wayne K.J."/>
            <person name="Tettelin H."/>
            <person name="Glass J.I."/>
            <person name="Rusch D."/>
            <person name="Podicherti R."/>
            <person name="Tsui H.-C.T."/>
            <person name="Winkler M.E."/>
        </authorList>
    </citation>
    <scope>NUCLEOTIDE SEQUENCE</scope>
</reference>
<dbReference type="EMBL" id="UINC01185826">
    <property type="protein sequence ID" value="SVD97726.1"/>
    <property type="molecule type" value="Genomic_DNA"/>
</dbReference>
<name>A0A382ZQ40_9ZZZZ</name>
<gene>
    <name evidence="1" type="ORF">METZ01_LOCUS450580</name>
</gene>
<evidence type="ECO:0000313" key="1">
    <source>
        <dbReference type="EMBL" id="SVD97726.1"/>
    </source>
</evidence>
<organism evidence="1">
    <name type="scientific">marine metagenome</name>
    <dbReference type="NCBI Taxonomy" id="408172"/>
    <lineage>
        <taxon>unclassified sequences</taxon>
        <taxon>metagenomes</taxon>
        <taxon>ecological metagenomes</taxon>
    </lineage>
</organism>
<dbReference type="AlphaFoldDB" id="A0A382ZQ40"/>
<protein>
    <submittedName>
        <fullName evidence="1">Uncharacterized protein</fullName>
    </submittedName>
</protein>
<proteinExistence type="predicted"/>